<organism evidence="1">
    <name type="scientific">Rhizophora mucronata</name>
    <name type="common">Asiatic mangrove</name>
    <dbReference type="NCBI Taxonomy" id="61149"/>
    <lineage>
        <taxon>Eukaryota</taxon>
        <taxon>Viridiplantae</taxon>
        <taxon>Streptophyta</taxon>
        <taxon>Embryophyta</taxon>
        <taxon>Tracheophyta</taxon>
        <taxon>Spermatophyta</taxon>
        <taxon>Magnoliopsida</taxon>
        <taxon>eudicotyledons</taxon>
        <taxon>Gunneridae</taxon>
        <taxon>Pentapetalae</taxon>
        <taxon>rosids</taxon>
        <taxon>fabids</taxon>
        <taxon>Malpighiales</taxon>
        <taxon>Rhizophoraceae</taxon>
        <taxon>Rhizophora</taxon>
    </lineage>
</organism>
<sequence>MANTKLVENERDPLELLVNLSGEGKKARPICCLEVFVSSNRPLGWIFAIPLRRSLAPTKPS</sequence>
<accession>A0A2P2QKZ5</accession>
<protein>
    <submittedName>
        <fullName evidence="1">Uncharacterized protein</fullName>
    </submittedName>
</protein>
<evidence type="ECO:0000313" key="1">
    <source>
        <dbReference type="EMBL" id="MBX67669.1"/>
    </source>
</evidence>
<proteinExistence type="predicted"/>
<dbReference type="EMBL" id="GGEC01087185">
    <property type="protein sequence ID" value="MBX67669.1"/>
    <property type="molecule type" value="Transcribed_RNA"/>
</dbReference>
<dbReference type="AlphaFoldDB" id="A0A2P2QKZ5"/>
<reference evidence="1" key="1">
    <citation type="submission" date="2018-02" db="EMBL/GenBank/DDBJ databases">
        <title>Rhizophora mucronata_Transcriptome.</title>
        <authorList>
            <person name="Meera S.P."/>
            <person name="Sreeshan A."/>
            <person name="Augustine A."/>
        </authorList>
    </citation>
    <scope>NUCLEOTIDE SEQUENCE</scope>
    <source>
        <tissue evidence="1">Leaf</tissue>
    </source>
</reference>
<name>A0A2P2QKZ5_RHIMU</name>